<name>A0A2C9VAB0_MANES</name>
<dbReference type="AlphaFoldDB" id="A0A2C9VAB0"/>
<feature type="compositionally biased region" description="Basic and acidic residues" evidence="1">
    <location>
        <begin position="72"/>
        <end position="85"/>
    </location>
</feature>
<feature type="compositionally biased region" description="Pro residues" evidence="1">
    <location>
        <begin position="45"/>
        <end position="57"/>
    </location>
</feature>
<evidence type="ECO:0000256" key="1">
    <source>
        <dbReference type="SAM" id="MobiDB-lite"/>
    </source>
</evidence>
<gene>
    <name evidence="2" type="ORF">MANES_09G087000</name>
</gene>
<sequence>MSEKPSRHRRRPSQSVNLSFSDEDLSAPLSNICGHKFASHSDQQQPPPQQIRSPLPPAAVAAAASAPPAPETVEKDDKKVTDVAH</sequence>
<dbReference type="EMBL" id="CM004395">
    <property type="protein sequence ID" value="OAY41266.1"/>
    <property type="molecule type" value="Genomic_DNA"/>
</dbReference>
<organism evidence="2">
    <name type="scientific">Manihot esculenta</name>
    <name type="common">Cassava</name>
    <name type="synonym">Jatropha manihot</name>
    <dbReference type="NCBI Taxonomy" id="3983"/>
    <lineage>
        <taxon>Eukaryota</taxon>
        <taxon>Viridiplantae</taxon>
        <taxon>Streptophyta</taxon>
        <taxon>Embryophyta</taxon>
        <taxon>Tracheophyta</taxon>
        <taxon>Spermatophyta</taxon>
        <taxon>Magnoliopsida</taxon>
        <taxon>eudicotyledons</taxon>
        <taxon>Gunneridae</taxon>
        <taxon>Pentapetalae</taxon>
        <taxon>rosids</taxon>
        <taxon>fabids</taxon>
        <taxon>Malpighiales</taxon>
        <taxon>Euphorbiaceae</taxon>
        <taxon>Crotonoideae</taxon>
        <taxon>Manihoteae</taxon>
        <taxon>Manihot</taxon>
    </lineage>
</organism>
<reference evidence="2" key="1">
    <citation type="submission" date="2016-02" db="EMBL/GenBank/DDBJ databases">
        <title>WGS assembly of Manihot esculenta.</title>
        <authorList>
            <person name="Bredeson J.V."/>
            <person name="Prochnik S.E."/>
            <person name="Lyons J.B."/>
            <person name="Schmutz J."/>
            <person name="Grimwood J."/>
            <person name="Vrebalov J."/>
            <person name="Bart R.S."/>
            <person name="Amuge T."/>
            <person name="Ferguson M.E."/>
            <person name="Green R."/>
            <person name="Putnam N."/>
            <person name="Stites J."/>
            <person name="Rounsley S."/>
            <person name="Rokhsar D.S."/>
        </authorList>
    </citation>
    <scope>NUCLEOTIDE SEQUENCE [LARGE SCALE GENOMIC DNA]</scope>
    <source>
        <tissue evidence="2">Leaf</tissue>
    </source>
</reference>
<protein>
    <submittedName>
        <fullName evidence="2">Uncharacterized protein</fullName>
    </submittedName>
</protein>
<feature type="region of interest" description="Disordered" evidence="1">
    <location>
        <begin position="1"/>
        <end position="85"/>
    </location>
</feature>
<evidence type="ECO:0000313" key="2">
    <source>
        <dbReference type="EMBL" id="OAY41266.1"/>
    </source>
</evidence>
<accession>A0A2C9VAB0</accession>
<feature type="compositionally biased region" description="Basic residues" evidence="1">
    <location>
        <begin position="1"/>
        <end position="12"/>
    </location>
</feature>
<dbReference type="OMA" id="GHKFASH"/>
<proteinExistence type="predicted"/>